<protein>
    <submittedName>
        <fullName evidence="2">Uncharacterized protein</fullName>
    </submittedName>
</protein>
<dbReference type="SMART" id="SM00248">
    <property type="entry name" value="ANK"/>
    <property type="match status" value="2"/>
</dbReference>
<organism evidence="2 3">
    <name type="scientific">Trichomonas vaginalis (strain ATCC PRA-98 / G3)</name>
    <dbReference type="NCBI Taxonomy" id="412133"/>
    <lineage>
        <taxon>Eukaryota</taxon>
        <taxon>Metamonada</taxon>
        <taxon>Parabasalia</taxon>
        <taxon>Trichomonadida</taxon>
        <taxon>Trichomonadidae</taxon>
        <taxon>Trichomonas</taxon>
    </lineage>
</organism>
<dbReference type="VEuPathDB" id="TrichDB:TVAG_046870"/>
<dbReference type="KEGG" id="tva:4768198"/>
<evidence type="ECO:0000256" key="1">
    <source>
        <dbReference type="PROSITE-ProRule" id="PRU00023"/>
    </source>
</evidence>
<reference evidence="2" key="1">
    <citation type="submission" date="2006-10" db="EMBL/GenBank/DDBJ databases">
        <authorList>
            <person name="Amadeo P."/>
            <person name="Zhao Q."/>
            <person name="Wortman J."/>
            <person name="Fraser-Liggett C."/>
            <person name="Carlton J."/>
        </authorList>
    </citation>
    <scope>NUCLEOTIDE SEQUENCE</scope>
    <source>
        <strain evidence="2">G3</strain>
    </source>
</reference>
<gene>
    <name evidence="2" type="ORF">TVAG_046870</name>
</gene>
<dbReference type="SUPFAM" id="SSF48403">
    <property type="entry name" value="Ankyrin repeat"/>
    <property type="match status" value="1"/>
</dbReference>
<dbReference type="SMR" id="A2EAR2"/>
<dbReference type="RefSeq" id="XP_001322488.1">
    <property type="nucleotide sequence ID" value="XM_001322453.1"/>
</dbReference>
<dbReference type="VEuPathDB" id="TrichDB:TVAGG3_0958740"/>
<accession>A2EAR2</accession>
<evidence type="ECO:0000313" key="3">
    <source>
        <dbReference type="Proteomes" id="UP000001542"/>
    </source>
</evidence>
<dbReference type="InterPro" id="IPR002110">
    <property type="entry name" value="Ankyrin_rpt"/>
</dbReference>
<feature type="repeat" description="ANK" evidence="1">
    <location>
        <begin position="190"/>
        <end position="217"/>
    </location>
</feature>
<keyword evidence="3" id="KW-1185">Reference proteome</keyword>
<dbReference type="AlphaFoldDB" id="A2EAR2"/>
<reference evidence="2" key="2">
    <citation type="journal article" date="2007" name="Science">
        <title>Draft genome sequence of the sexually transmitted pathogen Trichomonas vaginalis.</title>
        <authorList>
            <person name="Carlton J.M."/>
            <person name="Hirt R.P."/>
            <person name="Silva J.C."/>
            <person name="Delcher A.L."/>
            <person name="Schatz M."/>
            <person name="Zhao Q."/>
            <person name="Wortman J.R."/>
            <person name="Bidwell S.L."/>
            <person name="Alsmark U.C.M."/>
            <person name="Besteiro S."/>
            <person name="Sicheritz-Ponten T."/>
            <person name="Noel C.J."/>
            <person name="Dacks J.B."/>
            <person name="Foster P.G."/>
            <person name="Simillion C."/>
            <person name="Van de Peer Y."/>
            <person name="Miranda-Saavedra D."/>
            <person name="Barton G.J."/>
            <person name="Westrop G.D."/>
            <person name="Mueller S."/>
            <person name="Dessi D."/>
            <person name="Fiori P.L."/>
            <person name="Ren Q."/>
            <person name="Paulsen I."/>
            <person name="Zhang H."/>
            <person name="Bastida-Corcuera F.D."/>
            <person name="Simoes-Barbosa A."/>
            <person name="Brown M.T."/>
            <person name="Hayes R.D."/>
            <person name="Mukherjee M."/>
            <person name="Okumura C.Y."/>
            <person name="Schneider R."/>
            <person name="Smith A.J."/>
            <person name="Vanacova S."/>
            <person name="Villalvazo M."/>
            <person name="Haas B.J."/>
            <person name="Pertea M."/>
            <person name="Feldblyum T.V."/>
            <person name="Utterback T.R."/>
            <person name="Shu C.L."/>
            <person name="Osoegawa K."/>
            <person name="de Jong P.J."/>
            <person name="Hrdy I."/>
            <person name="Horvathova L."/>
            <person name="Zubacova Z."/>
            <person name="Dolezal P."/>
            <person name="Malik S.B."/>
            <person name="Logsdon J.M. Jr."/>
            <person name="Henze K."/>
            <person name="Gupta A."/>
            <person name="Wang C.C."/>
            <person name="Dunne R.L."/>
            <person name="Upcroft J.A."/>
            <person name="Upcroft P."/>
            <person name="White O."/>
            <person name="Salzberg S.L."/>
            <person name="Tang P."/>
            <person name="Chiu C.-H."/>
            <person name="Lee Y.-S."/>
            <person name="Embley T.M."/>
            <person name="Coombs G.H."/>
            <person name="Mottram J.C."/>
            <person name="Tachezy J."/>
            <person name="Fraser-Liggett C.M."/>
            <person name="Johnson P.J."/>
        </authorList>
    </citation>
    <scope>NUCLEOTIDE SEQUENCE [LARGE SCALE GENOMIC DNA]</scope>
    <source>
        <strain evidence="2">G3</strain>
    </source>
</reference>
<dbReference type="EMBL" id="DS113341">
    <property type="protein sequence ID" value="EAY10265.1"/>
    <property type="molecule type" value="Genomic_DNA"/>
</dbReference>
<keyword evidence="1" id="KW-0040">ANK repeat</keyword>
<dbReference type="Gene3D" id="1.25.40.20">
    <property type="entry name" value="Ankyrin repeat-containing domain"/>
    <property type="match status" value="1"/>
</dbReference>
<dbReference type="Proteomes" id="UP000001542">
    <property type="component" value="Unassembled WGS sequence"/>
</dbReference>
<sequence length="629" mass="73666">MSSFEKYDPLVGIHFYDLRKKPLPSDWISPIYNLLDYYKDQFPNFGKIEDSLQALDGSFDGIQDIFHELVFVTRPNFEIQNPDFNNAKTIKSIISSIFINGTYWEDVSILVFGTKIHADACKKFWESYFPRIQHYEINPLVGPGAMLNYMNKLTEEKIEKSLSSGEISLTKQYESYNLARNELNARSYLVHLAAFFNRLEIIKIFEKHGADPNMLDDYKCNALSYAINQGYYQIILHFLSEKVEITLINFILKVFRMYDGDEDLLYLLLSYVNIDDFKKLFKSCDKKYKDIVNSVEDKLSLCKLYIKTLFETNYDENQLIQLIHNVIALAKGLNESDEITEEKLIEFHREIGKYLNFLNECKDRYGSNSNTDFQNMQNKIKSLQNFIENNDLSFVPKLTEDCDMNPITHSALSLVYQNKTEEALQLINECETQMDLRIIMSNPVEIMKKELINEENTNLMKNLFQKLSKFIIDEEKSRFDSCVDDFAESLCSYSHNTRQIEVYKDLLLLISTLSQKATQMRFRLPNIYMNDLNLGELFHICEEIRDTQQFINEIKEKRSMCHFCHKYTSSTACPDCGMPLTCLNCMRQVHECINCQRPLKVNDLVIVKKFKDCGDDYLDENGRRKEISI</sequence>
<dbReference type="PROSITE" id="PS50088">
    <property type="entry name" value="ANK_REPEAT"/>
    <property type="match status" value="1"/>
</dbReference>
<proteinExistence type="predicted"/>
<name>A2EAR2_TRIV3</name>
<dbReference type="InterPro" id="IPR036770">
    <property type="entry name" value="Ankyrin_rpt-contain_sf"/>
</dbReference>
<dbReference type="InParanoid" id="A2EAR2"/>
<evidence type="ECO:0000313" key="2">
    <source>
        <dbReference type="EMBL" id="EAY10265.1"/>
    </source>
</evidence>